<feature type="repeat" description="ANK" evidence="3">
    <location>
        <begin position="632"/>
        <end position="664"/>
    </location>
</feature>
<proteinExistence type="predicted"/>
<feature type="repeat" description="ANK" evidence="3">
    <location>
        <begin position="416"/>
        <end position="448"/>
    </location>
</feature>
<feature type="domain" description="Clr5" evidence="4">
    <location>
        <begin position="9"/>
        <end position="61"/>
    </location>
</feature>
<protein>
    <recommendedName>
        <fullName evidence="4">Clr5 domain-containing protein</fullName>
    </recommendedName>
</protein>
<gene>
    <name evidence="5" type="ORF">CEP52_013193</name>
</gene>
<dbReference type="GO" id="GO:0085020">
    <property type="term" value="P:protein K6-linked ubiquitination"/>
    <property type="evidence" value="ECO:0007669"/>
    <property type="project" value="TreeGrafter"/>
</dbReference>
<evidence type="ECO:0000256" key="2">
    <source>
        <dbReference type="ARBA" id="ARBA00023043"/>
    </source>
</evidence>
<dbReference type="GO" id="GO:0004842">
    <property type="term" value="F:ubiquitin-protein transferase activity"/>
    <property type="evidence" value="ECO:0007669"/>
    <property type="project" value="TreeGrafter"/>
</dbReference>
<dbReference type="STRING" id="1325735.A0A428SUS7"/>
<dbReference type="Pfam" id="PF14420">
    <property type="entry name" value="Clr5"/>
    <property type="match status" value="1"/>
</dbReference>
<feature type="repeat" description="ANK" evidence="3">
    <location>
        <begin position="775"/>
        <end position="807"/>
    </location>
</feature>
<feature type="repeat" description="ANK" evidence="3">
    <location>
        <begin position="563"/>
        <end position="595"/>
    </location>
</feature>
<feature type="repeat" description="ANK" evidence="3">
    <location>
        <begin position="840"/>
        <end position="876"/>
    </location>
</feature>
<dbReference type="AlphaFoldDB" id="A0A428SUS7"/>
<dbReference type="Gene3D" id="1.25.40.20">
    <property type="entry name" value="Ankyrin repeat-containing domain"/>
    <property type="match status" value="3"/>
</dbReference>
<dbReference type="SMART" id="SM00248">
    <property type="entry name" value="ANK"/>
    <property type="match status" value="16"/>
</dbReference>
<keyword evidence="1" id="KW-0677">Repeat</keyword>
<accession>A0A428SUS7</accession>
<organism evidence="5 6">
    <name type="scientific">Fusarium oligoseptatum</name>
    <dbReference type="NCBI Taxonomy" id="2604345"/>
    <lineage>
        <taxon>Eukaryota</taxon>
        <taxon>Fungi</taxon>
        <taxon>Dikarya</taxon>
        <taxon>Ascomycota</taxon>
        <taxon>Pezizomycotina</taxon>
        <taxon>Sordariomycetes</taxon>
        <taxon>Hypocreomycetidae</taxon>
        <taxon>Hypocreales</taxon>
        <taxon>Nectriaceae</taxon>
        <taxon>Fusarium</taxon>
        <taxon>Fusarium solani species complex</taxon>
    </lineage>
</organism>
<reference evidence="5 6" key="1">
    <citation type="submission" date="2017-06" db="EMBL/GenBank/DDBJ databases">
        <title>Comparative genomic analysis of Ambrosia Fusariam Clade fungi.</title>
        <authorList>
            <person name="Stajich J.E."/>
            <person name="Carrillo J."/>
            <person name="Kijimoto T."/>
            <person name="Eskalen A."/>
            <person name="O'Donnell K."/>
            <person name="Kasson M."/>
        </authorList>
    </citation>
    <scope>NUCLEOTIDE SEQUENCE [LARGE SCALE GENOMIC DNA]</scope>
    <source>
        <strain evidence="5 6">NRRL62579</strain>
    </source>
</reference>
<evidence type="ECO:0000313" key="6">
    <source>
        <dbReference type="Proteomes" id="UP000287144"/>
    </source>
</evidence>
<evidence type="ECO:0000256" key="1">
    <source>
        <dbReference type="ARBA" id="ARBA00022737"/>
    </source>
</evidence>
<feature type="repeat" description="ANK" evidence="3">
    <location>
        <begin position="315"/>
        <end position="347"/>
    </location>
</feature>
<feature type="repeat" description="ANK" evidence="3">
    <location>
        <begin position="663"/>
        <end position="695"/>
    </location>
</feature>
<dbReference type="PROSITE" id="PS50297">
    <property type="entry name" value="ANK_REP_REGION"/>
    <property type="match status" value="7"/>
</dbReference>
<dbReference type="EMBL" id="NKCK01000183">
    <property type="protein sequence ID" value="RSL93528.1"/>
    <property type="molecule type" value="Genomic_DNA"/>
</dbReference>
<dbReference type="Pfam" id="PF12796">
    <property type="entry name" value="Ank_2"/>
    <property type="match status" value="6"/>
</dbReference>
<evidence type="ECO:0000256" key="3">
    <source>
        <dbReference type="PROSITE-ProRule" id="PRU00023"/>
    </source>
</evidence>
<feature type="repeat" description="ANK" evidence="3">
    <location>
        <begin position="598"/>
        <end position="630"/>
    </location>
</feature>
<dbReference type="InterPro" id="IPR036770">
    <property type="entry name" value="Ankyrin_rpt-contain_sf"/>
</dbReference>
<dbReference type="PROSITE" id="PS50088">
    <property type="entry name" value="ANK_REPEAT"/>
    <property type="match status" value="12"/>
</dbReference>
<dbReference type="InterPro" id="IPR002110">
    <property type="entry name" value="Ankyrin_rpt"/>
</dbReference>
<feature type="repeat" description="ANK" evidence="3">
    <location>
        <begin position="348"/>
        <end position="381"/>
    </location>
</feature>
<evidence type="ECO:0000313" key="5">
    <source>
        <dbReference type="EMBL" id="RSL93528.1"/>
    </source>
</evidence>
<name>A0A428SUS7_9HYPO</name>
<dbReference type="PANTHER" id="PTHR24171:SF8">
    <property type="entry name" value="BRCA1-ASSOCIATED RING DOMAIN PROTEIN 1"/>
    <property type="match status" value="1"/>
</dbReference>
<feature type="repeat" description="ANK" evidence="3">
    <location>
        <begin position="953"/>
        <end position="985"/>
    </location>
</feature>
<evidence type="ECO:0000259" key="4">
    <source>
        <dbReference type="Pfam" id="PF14420"/>
    </source>
</evidence>
<dbReference type="PRINTS" id="PR01415">
    <property type="entry name" value="ANKYRIN"/>
</dbReference>
<dbReference type="SUPFAM" id="SSF48403">
    <property type="entry name" value="Ankyrin repeat"/>
    <property type="match status" value="3"/>
</dbReference>
<keyword evidence="6" id="KW-1185">Reference proteome</keyword>
<dbReference type="Proteomes" id="UP000287144">
    <property type="component" value="Unassembled WGS sequence"/>
</dbReference>
<dbReference type="PANTHER" id="PTHR24171">
    <property type="entry name" value="ANKYRIN REPEAT DOMAIN-CONTAINING PROTEIN 39-RELATED"/>
    <property type="match status" value="1"/>
</dbReference>
<dbReference type="InterPro" id="IPR025676">
    <property type="entry name" value="Clr5_dom"/>
</dbReference>
<feature type="repeat" description="ANK" evidence="3">
    <location>
        <begin position="988"/>
        <end position="1020"/>
    </location>
</feature>
<feature type="repeat" description="ANK" evidence="3">
    <location>
        <begin position="386"/>
        <end position="415"/>
    </location>
</feature>
<sequence>MPRARKIPRSEWERNKQSICALFIDRDKSHEELVISMAEEHGFHASKAQYIRQLGEWNIKKYSTKKDWKHADALVRKRKIDGKETEILMNGKLISAKKLKKELGRYGWQQTYDQSFTEDAPEGVIARTPPSSMPTSIRVRALPWFQFRDELHLFAIRNSPVVPDHGPPRHDLSASGTQINLVPFVNKVLITRQLAKTTSDAVSLMQEQIPPMPELDPTTQVVHRDPDPWSLALQWAVYRCTNNLLRPDQVDELLRFASATGNLAVLKGICRMRGPTTMALLSRLLPSAVRLRDSALAEFFLHQGADPEAGDGTYWDWTALQIAAEDHNGDIVQLLLEHDADPNHFNEFDETPLHLALRKPGELSIVKALVRVGGDLDPRGGGWIKSPLMVAVANHDLEAVRFLIEAGADLNFCSFPHGSGLQIAVEAKDVEMVKFLLESGANPNIGTNSHTSRLLQGESVRTTLRLPLTAAVCQDMMILQCLAHAGLDTSKFRWSQILQLFHFSSTTVLRGYLKRNGHVKNILTQPTQFQSQRNDLRQRQIIDLLLQAGADVNATPPSAPWGCAETPLQAAARSGDMDICSLFIYHGGDIHAPAVGRGGMTCLQAASMSGHLDLVYNLLSMGADVNAPASSDGWTALQAATFSGSTETVDLLLAWGGNVNHQSPSTALEIAIEQGHDALVDKLLHAGADINRCGTLGSALFNACRNQNPHLFDLLLALGAHPDPPGCHVSPLMAAIEQEWQYGAQVLIRAGADVNKPCTKPSSSDRYNDWGWDWDLNVPLVAAVLTDEVEFVQMLFDAGAELNAQTSRCLEFAVKRRSNGIVRLLLEKGANPNQVSLGSKATTPIHIAVMREDYGLDTEVLETLIEFGADVNASSGEGYPLEIISSEIMALGEDGFKDYDLEEARDLLLQAHANPSLFNHSKLQRAAEKGDIAQVRSLIANGEDVNEPANDNGGATALQYAAMHGHLGIAMLLVENGAHINAPGAKHNGRTALQGAAENGRLDMVHLLLEHDDEPELLAERRRDAADFADGAGYYLIRDILLGSRTYRCPNADLWLGDTIISGRRSTYAHCSGQSAIPGDTPPIGTTCLDNTVFWANMDATEIANRGSRYCGKYSCITVTVYDSYDDGFGSGPQYWIDCAENLRPP</sequence>
<keyword evidence="2 3" id="KW-0040">ANK repeat</keyword>
<comment type="caution">
    <text evidence="5">The sequence shown here is derived from an EMBL/GenBank/DDBJ whole genome shotgun (WGS) entry which is preliminary data.</text>
</comment>